<feature type="signal peptide" evidence="1">
    <location>
        <begin position="1"/>
        <end position="23"/>
    </location>
</feature>
<dbReference type="RefSeq" id="WP_012165994.1">
    <property type="nucleotide sequence ID" value="NC_009925.1"/>
</dbReference>
<dbReference type="PANTHER" id="PTHR47751">
    <property type="entry name" value="SUPERFAMILY HYDROLASE, PUTATIVE (AFU_ORTHOLOGUE AFUA_2G16580)-RELATED"/>
    <property type="match status" value="1"/>
</dbReference>
<keyword evidence="4" id="KW-1185">Reference proteome</keyword>
<evidence type="ECO:0000313" key="3">
    <source>
        <dbReference type="EMBL" id="ABW30784.1"/>
    </source>
</evidence>
<evidence type="ECO:0000313" key="4">
    <source>
        <dbReference type="Proteomes" id="UP000000268"/>
    </source>
</evidence>
<dbReference type="KEGG" id="amr:AM1_5843"/>
<reference evidence="3 4" key="1">
    <citation type="journal article" date="2008" name="Proc. Natl. Acad. Sci. U.S.A.">
        <title>Niche adaptation and genome expansion in the chlorophyll d-producing cyanobacterium Acaryochloris marina.</title>
        <authorList>
            <person name="Swingley W.D."/>
            <person name="Chen M."/>
            <person name="Cheung P.C."/>
            <person name="Conrad A.L."/>
            <person name="Dejesa L.C."/>
            <person name="Hao J."/>
            <person name="Honchak B.M."/>
            <person name="Karbach L.E."/>
            <person name="Kurdoglu A."/>
            <person name="Lahiri S."/>
            <person name="Mastrian S.D."/>
            <person name="Miyashita H."/>
            <person name="Page L."/>
            <person name="Ramakrishna P."/>
            <person name="Satoh S."/>
            <person name="Sattley W.M."/>
            <person name="Shimada Y."/>
            <person name="Taylor H.L."/>
            <person name="Tomo T."/>
            <person name="Tsuchiya T."/>
            <person name="Wang Z.T."/>
            <person name="Raymond J."/>
            <person name="Mimuro M."/>
            <person name="Blankenship R.E."/>
            <person name="Touchman J.W."/>
        </authorList>
    </citation>
    <scope>NUCLEOTIDE SEQUENCE [LARGE SCALE GENOMIC DNA]</scope>
    <source>
        <strain evidence="4">MBIC 11017</strain>
    </source>
</reference>
<dbReference type="Gene3D" id="3.40.50.1820">
    <property type="entry name" value="alpha/beta hydrolase"/>
    <property type="match status" value="1"/>
</dbReference>
<protein>
    <recommendedName>
        <fullName evidence="2">AB hydrolase-1 domain-containing protein</fullName>
    </recommendedName>
</protein>
<dbReference type="EMBL" id="CP000828">
    <property type="protein sequence ID" value="ABW30784.1"/>
    <property type="molecule type" value="Genomic_DNA"/>
</dbReference>
<dbReference type="InterPro" id="IPR000073">
    <property type="entry name" value="AB_hydrolase_1"/>
</dbReference>
<dbReference type="Proteomes" id="UP000000268">
    <property type="component" value="Chromosome"/>
</dbReference>
<dbReference type="InterPro" id="IPR051411">
    <property type="entry name" value="Polyketide_trans_af380"/>
</dbReference>
<dbReference type="AlphaFoldDB" id="B0C0J1"/>
<dbReference type="Pfam" id="PF12697">
    <property type="entry name" value="Abhydrolase_6"/>
    <property type="match status" value="1"/>
</dbReference>
<dbReference type="InterPro" id="IPR029058">
    <property type="entry name" value="AB_hydrolase_fold"/>
</dbReference>
<keyword evidence="1" id="KW-0732">Signal</keyword>
<dbReference type="STRING" id="329726.AM1_5843"/>
<dbReference type="OrthoDB" id="9805123at2"/>
<organism evidence="3 4">
    <name type="scientific">Acaryochloris marina (strain MBIC 11017)</name>
    <dbReference type="NCBI Taxonomy" id="329726"/>
    <lineage>
        <taxon>Bacteria</taxon>
        <taxon>Bacillati</taxon>
        <taxon>Cyanobacteriota</taxon>
        <taxon>Cyanophyceae</taxon>
        <taxon>Acaryochloridales</taxon>
        <taxon>Acaryochloridaceae</taxon>
        <taxon>Acaryochloris</taxon>
    </lineage>
</organism>
<dbReference type="HOGENOM" id="CLU_048587_4_0_3"/>
<dbReference type="eggNOG" id="COG1073">
    <property type="taxonomic scope" value="Bacteria"/>
</dbReference>
<name>B0C0J1_ACAM1</name>
<evidence type="ECO:0000256" key="1">
    <source>
        <dbReference type="SAM" id="SignalP"/>
    </source>
</evidence>
<evidence type="ECO:0000259" key="2">
    <source>
        <dbReference type="Pfam" id="PF12697"/>
    </source>
</evidence>
<dbReference type="Gene3D" id="1.10.10.800">
    <property type="match status" value="1"/>
</dbReference>
<proteinExistence type="predicted"/>
<sequence>MKRIFESAIATVLALGTIQSAEAAQVKRVTFDSQGQALVGHLYLPDNYQEGQQLPGVVVTGSWTSVKEQMAGTYASELADRGYASLAFDFRGWGESQDTVKFLEDPKRKTEDIIAAAEFLTTRPEVNPDKVGGLGICASAGYIADAALTSDAIHSVALVAPWLHNAEIVKTVYGGSDGVTALLETGRKAKAKFQSTGEMSIVPAASDTDKTAIMQEAPYYTDPERGSIPEYDNQFNLATWEPWLTYDALQTATQLKKPTLLVHSESAAIPQGAQEFAQRMGDMATTVWLENVTQFDFYDNPTDVAHATKEVDRHFQATL</sequence>
<dbReference type="SUPFAM" id="SSF53474">
    <property type="entry name" value="alpha/beta-Hydrolases"/>
    <property type="match status" value="1"/>
</dbReference>
<dbReference type="PANTHER" id="PTHR47751:SF1">
    <property type="entry name" value="SUPERFAMILY HYDROLASE, PUTATIVE (AFU_ORTHOLOGUE AFUA_2G16580)-RELATED"/>
    <property type="match status" value="1"/>
</dbReference>
<gene>
    <name evidence="3" type="ordered locus">AM1_5843</name>
</gene>
<feature type="domain" description="AB hydrolase-1" evidence="2">
    <location>
        <begin position="61"/>
        <end position="306"/>
    </location>
</feature>
<feature type="chain" id="PRO_5002746613" description="AB hydrolase-1 domain-containing protein" evidence="1">
    <location>
        <begin position="24"/>
        <end position="319"/>
    </location>
</feature>
<accession>B0C0J1</accession>